<sequence>MATAAGSTSEWNTSQYSPMEDEYHPFVEALLPFVKDFSFVWFNLQAAKRKFIKQHEKRMSNEEERRIKEELINERSDAKQKWAGRLLGKLRRDIQPQYRDDFVMSVTGRRPAVCVLSNPDQKGKMRRIDCLRQADKVWRLDLVMVILFKAIPLESTDGERLEKCNECVYPNLCVNPYHISIAVRELDLFLANFIFTSDPAKRDPNQQNQDNTRSITAGQGVWGTGVFSAFELLQHSHQFLQVSNSGVQVQQNGNGVPSVVPKSEPGEWTGENSAVPQPPASAVAAVASVSQIDSKTQPQTGTPYVIRTHATAPTSRPMLVREKIVGTTFVVDPDEPVEKRSRHASRDSLGSVGEEIVQVTQGGAKAWTDQSPNAGAVNKEGVPHHGLKVQKAVRVRPKVASIKMLPNRQFTARLATEHGNHTSGLFSGASAFKSAIPGITVNAQKGVALTQNQEPAVKRAAQIAIIRQSSNAPSQVSHRPGVCMTTTQAPNQRLLEGKTAPLAFEEELTRSGFPKPRDGRSYVHADTTGQAPLVTARKSRVERERLNHSPLAPLVINNNVTSAANTEPGSNGSLGSASFNLNRSTSSNGNSNDSLSSNGSSSTYTSIAATLIRRSDGNSNGSHSSPTKFTNKDGQVISFSTVLQNVECSHKAKASCDDRSSDDSPIDVCTAVDTPLVGCMKPSGISSPVPEFVSKPNDTARLVTPRPMIPTASSAGFIMTPHNSGKIANDARVAARVIQQTEKLSSISPMTIMGGYTSQDTTPVGTPRATPIPRVVTNGISGEDEYVTTV</sequence>
<feature type="region of interest" description="Disordered" evidence="9">
    <location>
        <begin position="508"/>
        <end position="602"/>
    </location>
</feature>
<evidence type="ECO:0000256" key="8">
    <source>
        <dbReference type="SAM" id="Coils"/>
    </source>
</evidence>
<feature type="coiled-coil region" evidence="8">
    <location>
        <begin position="52"/>
        <end position="81"/>
    </location>
</feature>
<keyword evidence="11" id="KW-1185">Reference proteome</keyword>
<dbReference type="PROSITE" id="PS51080">
    <property type="entry name" value="CTF_NFI_2"/>
    <property type="match status" value="1"/>
</dbReference>
<keyword evidence="7" id="KW-0539">Nucleus</keyword>
<dbReference type="InterPro" id="IPR003619">
    <property type="entry name" value="MAD_homology1_Dwarfin-type"/>
</dbReference>
<evidence type="ECO:0000256" key="3">
    <source>
        <dbReference type="ARBA" id="ARBA00023015"/>
    </source>
</evidence>
<dbReference type="PANTHER" id="PTHR11492:SF8">
    <property type="entry name" value="NUCLEAR FACTOR I, ISOFORM B"/>
    <property type="match status" value="1"/>
</dbReference>
<keyword evidence="3" id="KW-0805">Transcription regulation</keyword>
<feature type="compositionally biased region" description="Low complexity" evidence="9">
    <location>
        <begin position="580"/>
        <end position="602"/>
    </location>
</feature>
<dbReference type="InterPro" id="IPR019548">
    <property type="entry name" value="CTF/NFI_DNA-bd_N"/>
</dbReference>
<keyword evidence="2" id="KW-0235">DNA replication</keyword>
<name>A0A1I7YQW6_9BILA</name>
<evidence type="ECO:0000256" key="5">
    <source>
        <dbReference type="ARBA" id="ARBA00023159"/>
    </source>
</evidence>
<dbReference type="Pfam" id="PF10524">
    <property type="entry name" value="NfI_DNAbd_pre-N"/>
    <property type="match status" value="1"/>
</dbReference>
<keyword evidence="8" id="KW-0175">Coiled coil</keyword>
<evidence type="ECO:0000256" key="4">
    <source>
        <dbReference type="ARBA" id="ARBA00023125"/>
    </source>
</evidence>
<evidence type="ECO:0000313" key="12">
    <source>
        <dbReference type="WBParaSite" id="L893_g18810.t2"/>
    </source>
</evidence>
<dbReference type="AlphaFoldDB" id="A0A1I7YQW6"/>
<dbReference type="GO" id="GO:0006260">
    <property type="term" value="P:DNA replication"/>
    <property type="evidence" value="ECO:0007669"/>
    <property type="project" value="UniProtKB-KW"/>
</dbReference>
<evidence type="ECO:0000256" key="7">
    <source>
        <dbReference type="ARBA" id="ARBA00023242"/>
    </source>
</evidence>
<dbReference type="GO" id="GO:0051239">
    <property type="term" value="P:regulation of multicellular organismal process"/>
    <property type="evidence" value="ECO:0007669"/>
    <property type="project" value="UniProtKB-ARBA"/>
</dbReference>
<dbReference type="GO" id="GO:0045893">
    <property type="term" value="P:positive regulation of DNA-templated transcription"/>
    <property type="evidence" value="ECO:0007669"/>
    <property type="project" value="UniProtKB-ARBA"/>
</dbReference>
<reference evidence="12" key="1">
    <citation type="submission" date="2016-11" db="UniProtKB">
        <authorList>
            <consortium name="WormBaseParasite"/>
        </authorList>
    </citation>
    <scope>IDENTIFICATION</scope>
</reference>
<dbReference type="GO" id="GO:0000981">
    <property type="term" value="F:DNA-binding transcription factor activity, RNA polymerase II-specific"/>
    <property type="evidence" value="ECO:0007669"/>
    <property type="project" value="TreeGrafter"/>
</dbReference>
<dbReference type="GO" id="GO:0000978">
    <property type="term" value="F:RNA polymerase II cis-regulatory region sequence-specific DNA binding"/>
    <property type="evidence" value="ECO:0007669"/>
    <property type="project" value="TreeGrafter"/>
</dbReference>
<dbReference type="InterPro" id="IPR020604">
    <property type="entry name" value="CTF/NFI_DNA-bd-dom"/>
</dbReference>
<evidence type="ECO:0000313" key="11">
    <source>
        <dbReference type="Proteomes" id="UP000095287"/>
    </source>
</evidence>
<dbReference type="Pfam" id="PF03165">
    <property type="entry name" value="MH1"/>
    <property type="match status" value="1"/>
</dbReference>
<dbReference type="PANTHER" id="PTHR11492">
    <property type="entry name" value="NUCLEAR FACTOR I"/>
    <property type="match status" value="1"/>
</dbReference>
<evidence type="ECO:0000256" key="9">
    <source>
        <dbReference type="SAM" id="MobiDB-lite"/>
    </source>
</evidence>
<evidence type="ECO:0000256" key="1">
    <source>
        <dbReference type="ARBA" id="ARBA00004123"/>
    </source>
</evidence>
<accession>A0A1I7YQW6</accession>
<evidence type="ECO:0000259" key="10">
    <source>
        <dbReference type="PROSITE" id="PS51080"/>
    </source>
</evidence>
<dbReference type="InterPro" id="IPR000647">
    <property type="entry name" value="CTF/NFI"/>
</dbReference>
<feature type="compositionally biased region" description="Polar residues" evidence="9">
    <location>
        <begin position="556"/>
        <end position="579"/>
    </location>
</feature>
<dbReference type="GO" id="GO:0005634">
    <property type="term" value="C:nucleus"/>
    <property type="evidence" value="ECO:0007669"/>
    <property type="project" value="UniProtKB-SubCell"/>
</dbReference>
<comment type="subcellular location">
    <subcellularLocation>
        <location evidence="1">Nucleus</location>
    </subcellularLocation>
</comment>
<organism evidence="11 12">
    <name type="scientific">Steinernema glaseri</name>
    <dbReference type="NCBI Taxonomy" id="37863"/>
    <lineage>
        <taxon>Eukaryota</taxon>
        <taxon>Metazoa</taxon>
        <taxon>Ecdysozoa</taxon>
        <taxon>Nematoda</taxon>
        <taxon>Chromadorea</taxon>
        <taxon>Rhabditida</taxon>
        <taxon>Tylenchina</taxon>
        <taxon>Panagrolaimomorpha</taxon>
        <taxon>Strongyloidoidea</taxon>
        <taxon>Steinernematidae</taxon>
        <taxon>Steinernema</taxon>
    </lineage>
</organism>
<dbReference type="SUPFAM" id="SSF56366">
    <property type="entry name" value="SMAD MH1 domain"/>
    <property type="match status" value="1"/>
</dbReference>
<keyword evidence="4" id="KW-0238">DNA-binding</keyword>
<keyword evidence="6" id="KW-0804">Transcription</keyword>
<dbReference type="SMART" id="SM00523">
    <property type="entry name" value="DWA"/>
    <property type="match status" value="1"/>
</dbReference>
<dbReference type="InterPro" id="IPR036578">
    <property type="entry name" value="SMAD_MH1_sf"/>
</dbReference>
<dbReference type="Proteomes" id="UP000095287">
    <property type="component" value="Unplaced"/>
</dbReference>
<proteinExistence type="predicted"/>
<evidence type="ECO:0000256" key="6">
    <source>
        <dbReference type="ARBA" id="ARBA00023163"/>
    </source>
</evidence>
<dbReference type="WBParaSite" id="L893_g18810.t2">
    <property type="protein sequence ID" value="L893_g18810.t2"/>
    <property type="gene ID" value="L893_g18810"/>
</dbReference>
<keyword evidence="5" id="KW-0010">Activator</keyword>
<evidence type="ECO:0000256" key="2">
    <source>
        <dbReference type="ARBA" id="ARBA00022705"/>
    </source>
</evidence>
<feature type="domain" description="CTF/NF-I" evidence="10">
    <location>
        <begin position="12"/>
        <end position="205"/>
    </location>
</feature>
<protein>
    <submittedName>
        <fullName evidence="12">CTF/NF-I domain-containing protein</fullName>
    </submittedName>
</protein>